<evidence type="ECO:0000256" key="3">
    <source>
        <dbReference type="ARBA" id="ARBA00022630"/>
    </source>
</evidence>
<dbReference type="Pfam" id="PF01565">
    <property type="entry name" value="FAD_binding_4"/>
    <property type="match status" value="1"/>
</dbReference>
<evidence type="ECO:0000256" key="6">
    <source>
        <dbReference type="SAM" id="SignalP"/>
    </source>
</evidence>
<feature type="signal peptide" evidence="6">
    <location>
        <begin position="1"/>
        <end position="17"/>
    </location>
</feature>
<dbReference type="SUPFAM" id="SSF56176">
    <property type="entry name" value="FAD-binding/transporter-associated domain-like"/>
    <property type="match status" value="1"/>
</dbReference>
<dbReference type="InterPro" id="IPR012951">
    <property type="entry name" value="BBE"/>
</dbReference>
<dbReference type="PANTHER" id="PTHR42973:SF39">
    <property type="entry name" value="FAD-BINDING PCMH-TYPE DOMAIN-CONTAINING PROTEIN"/>
    <property type="match status" value="1"/>
</dbReference>
<proteinExistence type="inferred from homology"/>
<feature type="domain" description="FAD-binding PCMH-type" evidence="7">
    <location>
        <begin position="120"/>
        <end position="303"/>
    </location>
</feature>
<comment type="cofactor">
    <cofactor evidence="1">
        <name>FAD</name>
        <dbReference type="ChEBI" id="CHEBI:57692"/>
    </cofactor>
</comment>
<name>A0A0B7K5W7_BIOOC</name>
<protein>
    <recommendedName>
        <fullName evidence="7">FAD-binding PCMH-type domain-containing protein</fullName>
    </recommendedName>
</protein>
<keyword evidence="4" id="KW-0274">FAD</keyword>
<dbReference type="InterPro" id="IPR016169">
    <property type="entry name" value="FAD-bd_PCMH_sub2"/>
</dbReference>
<sequence>MHMNRFHLPFLAGLALAAPQRQDSGVSCKCYREDDCWPSPSDWEFLNRTVGGTLRKVIPPAASCYNEFDGMQTYDREACEAATAGFLSGDWMINSGVAPIGPYPTNETCLPTTNPEDTCLIGYLPEYVIMAETLEHIKIGVDFARDRNLRLIVRNTGHDFMGRSVGAGALAINTHSFKGAKFTDKYDGPGGYTGGAVTVAAGIQGIEVYTQANQQNPPVEVVGGFCGTVGFAGGYIQGGGHGPLSTIHGMAADHVLSVDLITASGEYVTANADENPDLFWALKGGGPSTFGIVTSITVKTFPEQKSSGMVLSINSTHTNDTELFWRAVDAFHGLANHYVDNGMFGYYELSELSLHVQPLMAPRMTAAELDKALEPLFEKLDKLNVPYTTYTKEYDTFFNLYKDLLYGTDTAGANFVMGGRFFNRQDIEENHDELIKAFRTATTIPGWQEPGVMFGHIVGPGVGNPNPDNAIHPGWRNASSFSISSAFLPLGASKDLMAAGRNTITNIVDAALIKASPRGGSYVNEGDIEQPGWQSAYWGDNYPRLLEVRKKWDPEGVFYAKAMVGTEDWVEVDDPPRLCKKTVQA</sequence>
<dbReference type="InterPro" id="IPR016166">
    <property type="entry name" value="FAD-bd_PCMH"/>
</dbReference>
<organism evidence="8">
    <name type="scientific">Bionectria ochroleuca</name>
    <name type="common">Gliocladium roseum</name>
    <dbReference type="NCBI Taxonomy" id="29856"/>
    <lineage>
        <taxon>Eukaryota</taxon>
        <taxon>Fungi</taxon>
        <taxon>Dikarya</taxon>
        <taxon>Ascomycota</taxon>
        <taxon>Pezizomycotina</taxon>
        <taxon>Sordariomycetes</taxon>
        <taxon>Hypocreomycetidae</taxon>
        <taxon>Hypocreales</taxon>
        <taxon>Bionectriaceae</taxon>
        <taxon>Clonostachys</taxon>
    </lineage>
</organism>
<evidence type="ECO:0000256" key="2">
    <source>
        <dbReference type="ARBA" id="ARBA00005466"/>
    </source>
</evidence>
<dbReference type="Pfam" id="PF08031">
    <property type="entry name" value="BBE"/>
    <property type="match status" value="1"/>
</dbReference>
<evidence type="ECO:0000256" key="5">
    <source>
        <dbReference type="ARBA" id="ARBA00023002"/>
    </source>
</evidence>
<keyword evidence="5" id="KW-0560">Oxidoreductase</keyword>
<reference evidence="8" key="1">
    <citation type="submission" date="2015-01" db="EMBL/GenBank/DDBJ databases">
        <authorList>
            <person name="Durling Mikael"/>
        </authorList>
    </citation>
    <scope>NUCLEOTIDE SEQUENCE</scope>
</reference>
<keyword evidence="3" id="KW-0285">Flavoprotein</keyword>
<dbReference type="GO" id="GO:0071949">
    <property type="term" value="F:FAD binding"/>
    <property type="evidence" value="ECO:0007669"/>
    <property type="project" value="InterPro"/>
</dbReference>
<dbReference type="PANTHER" id="PTHR42973">
    <property type="entry name" value="BINDING OXIDOREDUCTASE, PUTATIVE (AFU_ORTHOLOGUE AFUA_1G17690)-RELATED"/>
    <property type="match status" value="1"/>
</dbReference>
<evidence type="ECO:0000256" key="1">
    <source>
        <dbReference type="ARBA" id="ARBA00001974"/>
    </source>
</evidence>
<feature type="chain" id="PRO_5002117914" description="FAD-binding PCMH-type domain-containing protein" evidence="6">
    <location>
        <begin position="18"/>
        <end position="585"/>
    </location>
</feature>
<dbReference type="PROSITE" id="PS51387">
    <property type="entry name" value="FAD_PCMH"/>
    <property type="match status" value="1"/>
</dbReference>
<keyword evidence="6" id="KW-0732">Signal</keyword>
<evidence type="ECO:0000259" key="7">
    <source>
        <dbReference type="PROSITE" id="PS51387"/>
    </source>
</evidence>
<dbReference type="InterPro" id="IPR050416">
    <property type="entry name" value="FAD-linked_Oxidoreductase"/>
</dbReference>
<comment type="similarity">
    <text evidence="2">Belongs to the oxygen-dependent FAD-linked oxidoreductase family.</text>
</comment>
<dbReference type="InterPro" id="IPR036318">
    <property type="entry name" value="FAD-bd_PCMH-like_sf"/>
</dbReference>
<evidence type="ECO:0000256" key="4">
    <source>
        <dbReference type="ARBA" id="ARBA00022827"/>
    </source>
</evidence>
<dbReference type="Gene3D" id="3.30.465.10">
    <property type="match status" value="2"/>
</dbReference>
<dbReference type="GO" id="GO:0016491">
    <property type="term" value="F:oxidoreductase activity"/>
    <property type="evidence" value="ECO:0007669"/>
    <property type="project" value="UniProtKB-KW"/>
</dbReference>
<accession>A0A0B7K5W7</accession>
<evidence type="ECO:0000313" key="8">
    <source>
        <dbReference type="EMBL" id="CEO50370.1"/>
    </source>
</evidence>
<gene>
    <name evidence="8" type="ORF">BN869_000006428_1</name>
</gene>
<dbReference type="InterPro" id="IPR006094">
    <property type="entry name" value="Oxid_FAD_bind_N"/>
</dbReference>
<dbReference type="AlphaFoldDB" id="A0A0B7K5W7"/>
<dbReference type="EMBL" id="CDPU01000018">
    <property type="protein sequence ID" value="CEO50370.1"/>
    <property type="molecule type" value="Genomic_DNA"/>
</dbReference>